<feature type="region of interest" description="Disordered" evidence="1">
    <location>
        <begin position="255"/>
        <end position="298"/>
    </location>
</feature>
<dbReference type="EMBL" id="JAWRVG010000012">
    <property type="protein sequence ID" value="KAK4077117.1"/>
    <property type="molecule type" value="Genomic_DNA"/>
</dbReference>
<feature type="region of interest" description="Disordered" evidence="1">
    <location>
        <begin position="531"/>
        <end position="555"/>
    </location>
</feature>
<evidence type="ECO:0000313" key="4">
    <source>
        <dbReference type="Proteomes" id="UP001273209"/>
    </source>
</evidence>
<feature type="compositionally biased region" description="Polar residues" evidence="1">
    <location>
        <begin position="258"/>
        <end position="272"/>
    </location>
</feature>
<keyword evidence="4" id="KW-1185">Reference proteome</keyword>
<organism evidence="3 4">
    <name type="scientific">Trichoderma aggressivum f. europaeum</name>
    <dbReference type="NCBI Taxonomy" id="173218"/>
    <lineage>
        <taxon>Eukaryota</taxon>
        <taxon>Fungi</taxon>
        <taxon>Dikarya</taxon>
        <taxon>Ascomycota</taxon>
        <taxon>Pezizomycotina</taxon>
        <taxon>Sordariomycetes</taxon>
        <taxon>Hypocreomycetidae</taxon>
        <taxon>Hypocreales</taxon>
        <taxon>Hypocreaceae</taxon>
        <taxon>Trichoderma</taxon>
    </lineage>
</organism>
<evidence type="ECO:0000256" key="2">
    <source>
        <dbReference type="SAM" id="Phobius"/>
    </source>
</evidence>
<protein>
    <submittedName>
        <fullName evidence="3">Uncharacterized protein</fullName>
    </submittedName>
</protein>
<dbReference type="AlphaFoldDB" id="A0AAE1IHS3"/>
<name>A0AAE1IHS3_9HYPO</name>
<keyword evidence="2" id="KW-0472">Membrane</keyword>
<comment type="caution">
    <text evidence="3">The sequence shown here is derived from an EMBL/GenBank/DDBJ whole genome shotgun (WGS) entry which is preliminary data.</text>
</comment>
<gene>
    <name evidence="3" type="ORF">Triagg1_4084</name>
</gene>
<feature type="compositionally biased region" description="Polar residues" evidence="1">
    <location>
        <begin position="431"/>
        <end position="441"/>
    </location>
</feature>
<reference evidence="3" key="1">
    <citation type="submission" date="2023-11" db="EMBL/GenBank/DDBJ databases">
        <title>The genome sequences of three competitors of mushroom-forming fungi.</title>
        <authorList>
            <person name="Beijen E."/>
            <person name="Ohm R.A."/>
        </authorList>
    </citation>
    <scope>NUCLEOTIDE SEQUENCE</scope>
    <source>
        <strain evidence="3">CBS 100526</strain>
    </source>
</reference>
<evidence type="ECO:0000256" key="1">
    <source>
        <dbReference type="SAM" id="MobiDB-lite"/>
    </source>
</evidence>
<keyword evidence="2" id="KW-0812">Transmembrane</keyword>
<dbReference type="Proteomes" id="UP001273209">
    <property type="component" value="Unassembled WGS sequence"/>
</dbReference>
<feature type="transmembrane region" description="Helical" evidence="2">
    <location>
        <begin position="95"/>
        <end position="116"/>
    </location>
</feature>
<keyword evidence="2" id="KW-1133">Transmembrane helix</keyword>
<dbReference type="GeneID" id="87918353"/>
<accession>A0AAE1IHS3</accession>
<feature type="region of interest" description="Disordered" evidence="1">
    <location>
        <begin position="402"/>
        <end position="462"/>
    </location>
</feature>
<sequence>MLLRPSIASRCDDSSIYPLHAAYFSSLMSHLLLGHVSHFNARRFHHAAIAFIRARPVSIMLLGTRPPSSSLALLLLSSLASATPIHDTKYLPAQIGGIIAAYGVSLVLVAILLLSLSRRRREHLSGNDIPSYVLQLPVDPKFQQFQQFQQQQQQQFDFAAQPEGHVVPPIIIPKSEYYHSGPYSARIFDPKAVPASYIIPSPSSSAIPSTLGVSPLVDQSVVAADRAMAQQQLEEMYKHVMEHEEAKQRGIVLESPVASPNPQRDSATSKTGLLSKKNKSKPAGLNLAAAKEEKSQSKTSALFSSLLSPKKKAAKGINISSPIMTPMSGTFPQHESREMSAIPPRHYAPAPPPPIPTDQIPFGASNARVSGAPITPDMSPQSIQTIDERIGASIDHANRSMTALPYGERGPDSAKTDGSQAPLVGLPSSPKPGSTFPSLPSSPRPGASFSRPSPPSAVRTGGTLPLRAYEEQLGSPFVTVQTTKQTVFERTGPLSPGGGRTPFTGTAVPYSPYQPYTPCVPITPGLVTKEDRKRMKRMVPKTPTLEMVQNSEDVW</sequence>
<evidence type="ECO:0000313" key="3">
    <source>
        <dbReference type="EMBL" id="KAK4077117.1"/>
    </source>
</evidence>
<proteinExistence type="predicted"/>
<dbReference type="RefSeq" id="XP_062757104.1">
    <property type="nucleotide sequence ID" value="XM_062898448.1"/>
</dbReference>